<evidence type="ECO:0000313" key="2">
    <source>
        <dbReference type="Proteomes" id="UP001642260"/>
    </source>
</evidence>
<gene>
    <name evidence="1" type="ORF">ERUC_LOCUS40263</name>
</gene>
<name>A0ABC8LW88_ERUVS</name>
<dbReference type="Proteomes" id="UP001642260">
    <property type="component" value="Unassembled WGS sequence"/>
</dbReference>
<dbReference type="AlphaFoldDB" id="A0ABC8LW88"/>
<dbReference type="EMBL" id="CAKOAT010761820">
    <property type="protein sequence ID" value="CAH8387780.1"/>
    <property type="molecule type" value="Genomic_DNA"/>
</dbReference>
<proteinExistence type="predicted"/>
<evidence type="ECO:0000313" key="1">
    <source>
        <dbReference type="EMBL" id="CAH8387780.1"/>
    </source>
</evidence>
<reference evidence="1 2" key="1">
    <citation type="submission" date="2022-03" db="EMBL/GenBank/DDBJ databases">
        <authorList>
            <person name="Macdonald S."/>
            <person name="Ahmed S."/>
            <person name="Newling K."/>
        </authorList>
    </citation>
    <scope>NUCLEOTIDE SEQUENCE [LARGE SCALE GENOMIC DNA]</scope>
</reference>
<organism evidence="1 2">
    <name type="scientific">Eruca vesicaria subsp. sativa</name>
    <name type="common">Garden rocket</name>
    <name type="synonym">Eruca sativa</name>
    <dbReference type="NCBI Taxonomy" id="29727"/>
    <lineage>
        <taxon>Eukaryota</taxon>
        <taxon>Viridiplantae</taxon>
        <taxon>Streptophyta</taxon>
        <taxon>Embryophyta</taxon>
        <taxon>Tracheophyta</taxon>
        <taxon>Spermatophyta</taxon>
        <taxon>Magnoliopsida</taxon>
        <taxon>eudicotyledons</taxon>
        <taxon>Gunneridae</taxon>
        <taxon>Pentapetalae</taxon>
        <taxon>rosids</taxon>
        <taxon>malvids</taxon>
        <taxon>Brassicales</taxon>
        <taxon>Brassicaceae</taxon>
        <taxon>Brassiceae</taxon>
        <taxon>Eruca</taxon>
    </lineage>
</organism>
<keyword evidence="2" id="KW-1185">Reference proteome</keyword>
<comment type="caution">
    <text evidence="1">The sequence shown here is derived from an EMBL/GenBank/DDBJ whole genome shotgun (WGS) entry which is preliminary data.</text>
</comment>
<protein>
    <submittedName>
        <fullName evidence="1">Uncharacterized protein</fullName>
    </submittedName>
</protein>
<accession>A0ABC8LW88</accession>
<sequence>MAGVCVPWGSEACRLLFPIRRELPVSFALPKSSSMIMIVNDNLSGFFKSSFSPEICATVSSTIPTETSS</sequence>